<dbReference type="EMBL" id="LR797138">
    <property type="protein sequence ID" value="CAB4189209.1"/>
    <property type="molecule type" value="Genomic_DNA"/>
</dbReference>
<proteinExistence type="predicted"/>
<evidence type="ECO:0000313" key="2">
    <source>
        <dbReference type="EMBL" id="CAB4189209.1"/>
    </source>
</evidence>
<evidence type="ECO:0000313" key="1">
    <source>
        <dbReference type="EMBL" id="CAB4144333.1"/>
    </source>
</evidence>
<sequence>MIEVIALLLAIPVAILVLACAALVAALAKARATENEMDNAIRAQMLLSAINSADRLAKAEAAALDHDLFRYYVTPGNEEIH</sequence>
<accession>A0A6J5MG99</accession>
<organism evidence="1">
    <name type="scientific">uncultured Caudovirales phage</name>
    <dbReference type="NCBI Taxonomy" id="2100421"/>
    <lineage>
        <taxon>Viruses</taxon>
        <taxon>Duplodnaviria</taxon>
        <taxon>Heunggongvirae</taxon>
        <taxon>Uroviricota</taxon>
        <taxon>Caudoviricetes</taxon>
        <taxon>Peduoviridae</taxon>
        <taxon>Maltschvirus</taxon>
        <taxon>Maltschvirus maltsch</taxon>
    </lineage>
</organism>
<reference evidence="1" key="1">
    <citation type="submission" date="2020-04" db="EMBL/GenBank/DDBJ databases">
        <authorList>
            <person name="Chiriac C."/>
            <person name="Salcher M."/>
            <person name="Ghai R."/>
            <person name="Kavagutti S V."/>
        </authorList>
    </citation>
    <scope>NUCLEOTIDE SEQUENCE</scope>
</reference>
<gene>
    <name evidence="2" type="ORF">UFOVP1189_8</name>
    <name evidence="1" type="ORF">UFOVP464_32</name>
</gene>
<dbReference type="EMBL" id="LR796430">
    <property type="protein sequence ID" value="CAB4144333.1"/>
    <property type="molecule type" value="Genomic_DNA"/>
</dbReference>
<protein>
    <submittedName>
        <fullName evidence="1">Uncharacterized protein</fullName>
    </submittedName>
</protein>
<name>A0A6J5MG99_9CAUD</name>